<keyword evidence="1" id="KW-0472">Membrane</keyword>
<dbReference type="InterPro" id="IPR011004">
    <property type="entry name" value="Trimer_LpxA-like_sf"/>
</dbReference>
<comment type="caution">
    <text evidence="2">The sequence shown here is derived from an EMBL/GenBank/DDBJ whole genome shotgun (WGS) entry which is preliminary data.</text>
</comment>
<dbReference type="SUPFAM" id="SSF51161">
    <property type="entry name" value="Trimeric LpxA-like enzymes"/>
    <property type="match status" value="1"/>
</dbReference>
<protein>
    <recommendedName>
        <fullName evidence="3">Acetyltransferase</fullName>
    </recommendedName>
</protein>
<name>X1G7V4_9ZZZZ</name>
<proteinExistence type="predicted"/>
<feature type="transmembrane region" description="Helical" evidence="1">
    <location>
        <begin position="151"/>
        <end position="179"/>
    </location>
</feature>
<feature type="transmembrane region" description="Helical" evidence="1">
    <location>
        <begin position="199"/>
        <end position="224"/>
    </location>
</feature>
<reference evidence="2" key="1">
    <citation type="journal article" date="2014" name="Front. Microbiol.">
        <title>High frequency of phylogenetically diverse reductive dehalogenase-homologous genes in deep subseafloor sedimentary metagenomes.</title>
        <authorList>
            <person name="Kawai M."/>
            <person name="Futagami T."/>
            <person name="Toyoda A."/>
            <person name="Takaki Y."/>
            <person name="Nishi S."/>
            <person name="Hori S."/>
            <person name="Arai W."/>
            <person name="Tsubouchi T."/>
            <person name="Morono Y."/>
            <person name="Uchiyama I."/>
            <person name="Ito T."/>
            <person name="Fujiyama A."/>
            <person name="Inagaki F."/>
            <person name="Takami H."/>
        </authorList>
    </citation>
    <scope>NUCLEOTIDE SEQUENCE</scope>
    <source>
        <strain evidence="2">Expedition CK06-06</strain>
    </source>
</reference>
<keyword evidence="1" id="KW-1133">Transmembrane helix</keyword>
<dbReference type="Gene3D" id="2.160.10.10">
    <property type="entry name" value="Hexapeptide repeat proteins"/>
    <property type="match status" value="1"/>
</dbReference>
<evidence type="ECO:0000313" key="2">
    <source>
        <dbReference type="EMBL" id="GAH29093.1"/>
    </source>
</evidence>
<evidence type="ECO:0000256" key="1">
    <source>
        <dbReference type="SAM" id="Phobius"/>
    </source>
</evidence>
<evidence type="ECO:0008006" key="3">
    <source>
        <dbReference type="Google" id="ProtNLM"/>
    </source>
</evidence>
<gene>
    <name evidence="2" type="ORF">S03H2_10224</name>
</gene>
<dbReference type="AlphaFoldDB" id="X1G7V4"/>
<keyword evidence="1" id="KW-0812">Transmembrane</keyword>
<organism evidence="2">
    <name type="scientific">marine sediment metagenome</name>
    <dbReference type="NCBI Taxonomy" id="412755"/>
    <lineage>
        <taxon>unclassified sequences</taxon>
        <taxon>metagenomes</taxon>
        <taxon>ecological metagenomes</taxon>
    </lineage>
</organism>
<sequence>MLAYKIFGVKTSFKNALHDGWVDCELVTLGRNVRIGQGTVVMSNLIVKDRLIFKRVVIKDNVIIGAHSLILPGTIIEPNTILDSNSITKINQHLDSNSIYRGRPVKKVLETSVITNKEVIEKSFFEKDPSITQTKEFLTAQGTNLSVPFHFYIISGTIIIGFSFLLPGFIFYFFLFGFLVPNLLSQPFSIEIFLNPYNYGLFFLTPLIIISCYLLHLFFVALFTRWFYKLADKRGPSQGVFDRNLDTSSTTLDYYHFRSFLMKYPVFAFSRSPFPWLVNWELNFIKSNKIGKGTVLEETFIHSHINFG</sequence>
<dbReference type="EMBL" id="BARU01005272">
    <property type="protein sequence ID" value="GAH29093.1"/>
    <property type="molecule type" value="Genomic_DNA"/>
</dbReference>
<accession>X1G7V4</accession>
<feature type="non-terminal residue" evidence="2">
    <location>
        <position position="308"/>
    </location>
</feature>